<dbReference type="InterPro" id="IPR050678">
    <property type="entry name" value="DNA_Partitioning_ATPase"/>
</dbReference>
<evidence type="ECO:0000259" key="2">
    <source>
        <dbReference type="Pfam" id="PF13614"/>
    </source>
</evidence>
<feature type="region of interest" description="Disordered" evidence="1">
    <location>
        <begin position="1"/>
        <end position="32"/>
    </location>
</feature>
<dbReference type="Pfam" id="PF13614">
    <property type="entry name" value="AAA_31"/>
    <property type="match status" value="1"/>
</dbReference>
<dbReference type="RefSeq" id="WP_139229666.1">
    <property type="nucleotide sequence ID" value="NZ_FOYS01000001.1"/>
</dbReference>
<dbReference type="STRING" id="555875.SAMN04488124_0363"/>
<dbReference type="PANTHER" id="PTHR13696">
    <property type="entry name" value="P-LOOP CONTAINING NUCLEOSIDE TRIPHOSPHATE HYDROLASE"/>
    <property type="match status" value="1"/>
</dbReference>
<accession>A0A1I6FV45</accession>
<organism evidence="3 4">
    <name type="scientific">Halogeometricum limi</name>
    <dbReference type="NCBI Taxonomy" id="555875"/>
    <lineage>
        <taxon>Archaea</taxon>
        <taxon>Methanobacteriati</taxon>
        <taxon>Methanobacteriota</taxon>
        <taxon>Stenosarchaea group</taxon>
        <taxon>Halobacteria</taxon>
        <taxon>Halobacteriales</taxon>
        <taxon>Haloferacaceae</taxon>
        <taxon>Halogeometricum</taxon>
    </lineage>
</organism>
<keyword evidence="4" id="KW-1185">Reference proteome</keyword>
<reference evidence="4" key="1">
    <citation type="submission" date="2016-10" db="EMBL/GenBank/DDBJ databases">
        <authorList>
            <person name="Varghese N."/>
            <person name="Submissions S."/>
        </authorList>
    </citation>
    <scope>NUCLEOTIDE SEQUENCE [LARGE SCALE GENOMIC DNA]</scope>
    <source>
        <strain evidence="4">CGMCC 1.8711</strain>
    </source>
</reference>
<gene>
    <name evidence="3" type="ORF">SAMN04488124_0363</name>
</gene>
<dbReference type="Gene3D" id="3.40.50.300">
    <property type="entry name" value="P-loop containing nucleotide triphosphate hydrolases"/>
    <property type="match status" value="1"/>
</dbReference>
<name>A0A1I6FV45_9EURY</name>
<feature type="domain" description="AAA" evidence="2">
    <location>
        <begin position="34"/>
        <end position="180"/>
    </location>
</feature>
<dbReference type="InterPro" id="IPR027417">
    <property type="entry name" value="P-loop_NTPase"/>
</dbReference>
<sequence>MDATDTEASEGTTGDSEGADVDDVGDGRTGEPTVVTFVGATGGAGTTRSTLEVAAALAVDGADIAVFDAAFATQGVAAHVDGQLATDLTALLTDASDAPLSEGLTTLDWEVEGRVVACPTFAPFERFARAKTPDAARRLESRLADAANRFDYVLVDAPPIAANQAVAAVNAADRVVLVAPGTTRGADAAQRMRTRLAHVGSEADVVVATRGSFEAADCELPESGVEDPRSVPACVGGDGAFTEGVVELVAATVGRDVGAAFGRGGLLSGVERYVK</sequence>
<evidence type="ECO:0000256" key="1">
    <source>
        <dbReference type="SAM" id="MobiDB-lite"/>
    </source>
</evidence>
<evidence type="ECO:0000313" key="3">
    <source>
        <dbReference type="EMBL" id="SFR33822.1"/>
    </source>
</evidence>
<dbReference type="AlphaFoldDB" id="A0A1I6FV45"/>
<proteinExistence type="predicted"/>
<dbReference type="OrthoDB" id="313523at2157"/>
<dbReference type="PANTHER" id="PTHR13696:SF99">
    <property type="entry name" value="COBYRINIC ACID AC-DIAMIDE SYNTHASE"/>
    <property type="match status" value="1"/>
</dbReference>
<dbReference type="EMBL" id="FOYS01000001">
    <property type="protein sequence ID" value="SFR33822.1"/>
    <property type="molecule type" value="Genomic_DNA"/>
</dbReference>
<evidence type="ECO:0000313" key="4">
    <source>
        <dbReference type="Proteomes" id="UP000243250"/>
    </source>
</evidence>
<dbReference type="SUPFAM" id="SSF52540">
    <property type="entry name" value="P-loop containing nucleoside triphosphate hydrolases"/>
    <property type="match status" value="1"/>
</dbReference>
<protein>
    <submittedName>
        <fullName evidence="3">CobQ/CobB/MinD/ParA nucleotide binding domain-containing protein</fullName>
    </submittedName>
</protein>
<dbReference type="Proteomes" id="UP000243250">
    <property type="component" value="Unassembled WGS sequence"/>
</dbReference>
<dbReference type="InterPro" id="IPR025669">
    <property type="entry name" value="AAA_dom"/>
</dbReference>